<evidence type="ECO:0008006" key="3">
    <source>
        <dbReference type="Google" id="ProtNLM"/>
    </source>
</evidence>
<reference evidence="2" key="1">
    <citation type="submission" date="2015-08" db="EMBL/GenBank/DDBJ databases">
        <authorList>
            <person name="Babu N.S."/>
            <person name="Beckwith C.J."/>
            <person name="Beseler K.G."/>
            <person name="Brison A."/>
            <person name="Carone J.V."/>
            <person name="Caskin T.P."/>
            <person name="Diamond M."/>
            <person name="Durham M.E."/>
            <person name="Foxe J.M."/>
            <person name="Go M."/>
            <person name="Henderson B.A."/>
            <person name="Jones I.B."/>
            <person name="McGettigan J.A."/>
            <person name="Micheletti S.J."/>
            <person name="Nasrallah M.E."/>
            <person name="Ortiz D."/>
            <person name="Piller C.R."/>
            <person name="Privatt S.R."/>
            <person name="Schneider S.L."/>
            <person name="Sharp S."/>
            <person name="Smith T.C."/>
            <person name="Stanton J.D."/>
            <person name="Ullery H.E."/>
            <person name="Wilson R.J."/>
            <person name="Serrano M.G."/>
            <person name="Buck G."/>
            <person name="Lee V."/>
            <person name="Wang Y."/>
            <person name="Carvalho R."/>
            <person name="Voegtly L."/>
            <person name="Shi R."/>
            <person name="Duckworth R."/>
            <person name="Johnson A."/>
            <person name="Loviza R."/>
            <person name="Walstead R."/>
            <person name="Shah Z."/>
            <person name="Kiflezghi M."/>
            <person name="Wade K."/>
            <person name="Ball S.L."/>
            <person name="Bradley K.W."/>
            <person name="Asai D.J."/>
            <person name="Bowman C.A."/>
            <person name="Russell D.A."/>
            <person name="Pope W.H."/>
            <person name="Jacobs-Sera D."/>
            <person name="Hendrix R.W."/>
            <person name="Hatfull G.F."/>
        </authorList>
    </citation>
    <scope>NUCLEOTIDE SEQUENCE [LARGE SCALE GENOMIC DNA]</scope>
    <source>
        <strain evidence="2">JCM 19170</strain>
    </source>
</reference>
<accession>A0A0K6IVN1</accession>
<dbReference type="OrthoDB" id="595481at2"/>
<dbReference type="Proteomes" id="UP000182108">
    <property type="component" value="Unassembled WGS sequence"/>
</dbReference>
<dbReference type="AlphaFoldDB" id="A0A0K6IVN1"/>
<proteinExistence type="predicted"/>
<keyword evidence="2" id="KW-1185">Reference proteome</keyword>
<organism evidence="1 2">
    <name type="scientific">Tepidiphilus thermophilus</name>
    <dbReference type="NCBI Taxonomy" id="876478"/>
    <lineage>
        <taxon>Bacteria</taxon>
        <taxon>Pseudomonadati</taxon>
        <taxon>Pseudomonadota</taxon>
        <taxon>Hydrogenophilia</taxon>
        <taxon>Hydrogenophilales</taxon>
        <taxon>Hydrogenophilaceae</taxon>
        <taxon>Tepidiphilus</taxon>
    </lineage>
</organism>
<dbReference type="EMBL" id="CYHH01000007">
    <property type="protein sequence ID" value="CUB07402.1"/>
    <property type="molecule type" value="Genomic_DNA"/>
</dbReference>
<sequence length="84" mass="9847">MNGLDPEEREILEAFDAGALKRTPQADQLKSRHQSYAREMVGRERLIRLRLSERDMLRLRQKAQEVGIPYEALAAQIIHRYVED</sequence>
<protein>
    <recommendedName>
        <fullName evidence="3">Antitoxin</fullName>
    </recommendedName>
</protein>
<name>A0A0K6IVN1_9PROT</name>
<gene>
    <name evidence="1" type="ORF">Ga0061068_10741</name>
</gene>
<evidence type="ECO:0000313" key="1">
    <source>
        <dbReference type="EMBL" id="CUB07402.1"/>
    </source>
</evidence>
<dbReference type="RefSeq" id="WP_055423690.1">
    <property type="nucleotide sequence ID" value="NZ_CYHH01000007.1"/>
</dbReference>
<evidence type="ECO:0000313" key="2">
    <source>
        <dbReference type="Proteomes" id="UP000182108"/>
    </source>
</evidence>